<organism evidence="2">
    <name type="scientific">Tolypothrix bouteillei VB521301</name>
    <dbReference type="NCBI Taxonomy" id="1479485"/>
    <lineage>
        <taxon>Bacteria</taxon>
        <taxon>Bacillati</taxon>
        <taxon>Cyanobacteriota</taxon>
        <taxon>Cyanophyceae</taxon>
        <taxon>Nostocales</taxon>
        <taxon>Tolypothrichaceae</taxon>
        <taxon>Tolypothrix</taxon>
    </lineage>
</organism>
<evidence type="ECO:0000313" key="3">
    <source>
        <dbReference type="Proteomes" id="UP000029738"/>
    </source>
</evidence>
<dbReference type="EMBL" id="JHEG02000040">
    <property type="protein sequence ID" value="KIE11841.1"/>
    <property type="molecule type" value="Genomic_DNA"/>
</dbReference>
<comment type="caution">
    <text evidence="2">The sequence shown here is derived from an EMBL/GenBank/DDBJ whole genome shotgun (WGS) entry which is preliminary data.</text>
</comment>
<evidence type="ECO:0000313" key="1">
    <source>
        <dbReference type="EMBL" id="KAF3884701.1"/>
    </source>
</evidence>
<dbReference type="InterPro" id="IPR029052">
    <property type="entry name" value="Metallo-depent_PP-like"/>
</dbReference>
<proteinExistence type="predicted"/>
<accession>A0A0C1NG76</accession>
<dbReference type="OrthoDB" id="9795624at2"/>
<dbReference type="Gene3D" id="3.60.21.70">
    <property type="entry name" value="PhoD-like phosphatase"/>
    <property type="match status" value="1"/>
</dbReference>
<sequence length="842" mass="95553">MTWLPLKERINNLPLVLAGPILRRTDTHSVTVWVALKESRTVTLKIFDIRHKLLLTGSRKSISLGTHLHIVTVTAKISSPNSLSYGDIYLYNLDFGTEETLNQPGVFNLDGSLQDIAYPQYELPSFALVPKDINDLRIIHGSCRKPHGESLDALAALDKIIREALEESPKKRPHQLFLTGDQVYVDDVADTLLFMLVDASQTLLGWTELLPDISYPEELNPGQRNNLATHTAGLTASLGKMNRISNIAKSHLFTLGEFVAMYLFAWSDVLWTNQENLPDFKDVYPNRLKSSKEKTIFEEELCYLQGFSSTLKDIRRGLANVPTYMIFDDHEMTDDWFLNMAWCDRVLKQPLGKRILQNGLLSYALCQGWGNTPEQFESNTPGETLLKATEAWSDSFGRDLNYEQEIARCLDIPTFEEIKKTQPRRLPHQENSLKWHYTVTGPNFEVLVLDTRTWRGFPGDKDFDFPALLSAEGCDEQISKIARPKDAKITIVVSPSPVIGLPFLETVQKIAKNMAEKLGASAWGFDPEAWGLEETAVERLLARLALRALPERKNRIIILSGDVHYSFAARLQYGATYPFQSPHYNNVETRYGKPVDGESPHNPLLQTVIAQFTSSSLKNEAQGFGGSHSLHTQGFVPFAITNNLPTVEVLGWENPEQKSLEVGNIYTIIDQSFEQTVQCLPLILQGSPAKLNLVNERSFLRSLQINKQPEWWYRIDFLSANSEGIEEPKESYSTIPYSVKAPLPGQERKKPLEQYLATAKNYRDYTSSKTTGKEIVGLNNIGEITFEFLEGREIVVQTLWWRLESWEKDKLLEPFPLTRCEVSLDFVDPNYPMDEVLKEVVF</sequence>
<evidence type="ECO:0008006" key="4">
    <source>
        <dbReference type="Google" id="ProtNLM"/>
    </source>
</evidence>
<dbReference type="PANTHER" id="PTHR37031">
    <property type="entry name" value="METALLOPHOSPHATASE BINDING DOMAIN PROTEIN"/>
    <property type="match status" value="1"/>
</dbReference>
<dbReference type="EMBL" id="JHEG04000001">
    <property type="protein sequence ID" value="KAF3884701.1"/>
    <property type="molecule type" value="Genomic_DNA"/>
</dbReference>
<dbReference type="AlphaFoldDB" id="A0A0C1NG76"/>
<dbReference type="SUPFAM" id="SSF56300">
    <property type="entry name" value="Metallo-dependent phosphatases"/>
    <property type="match status" value="1"/>
</dbReference>
<reference evidence="2" key="1">
    <citation type="journal article" date="2015" name="Genome Announc.">
        <title>Draft Genome Sequence of Tolypothrix boutellei Strain VB521301.</title>
        <authorList>
            <person name="Chandrababunaidu M.M."/>
            <person name="Singh D."/>
            <person name="Sen D."/>
            <person name="Bhan S."/>
            <person name="Das S."/>
            <person name="Gupta A."/>
            <person name="Adhikary S.P."/>
            <person name="Tripathy S."/>
        </authorList>
    </citation>
    <scope>NUCLEOTIDE SEQUENCE</scope>
    <source>
        <strain evidence="2">VB521301</strain>
    </source>
</reference>
<keyword evidence="3" id="KW-1185">Reference proteome</keyword>
<dbReference type="PANTHER" id="PTHR37031:SF2">
    <property type="entry name" value="PHOD-LIKE PHOSPHATASE METALLOPHOSPHATASE DOMAIN-CONTAINING PROTEIN"/>
    <property type="match status" value="1"/>
</dbReference>
<dbReference type="STRING" id="1479485.DA73_0213620"/>
<gene>
    <name evidence="2" type="ORF">DA73_0213620</name>
    <name evidence="1" type="ORF">DA73_0400003845</name>
</gene>
<dbReference type="RefSeq" id="WP_038075511.1">
    <property type="nucleotide sequence ID" value="NZ_JHEG04000001.1"/>
</dbReference>
<reference evidence="1" key="2">
    <citation type="submission" date="2019-11" db="EMBL/GenBank/DDBJ databases">
        <title>Improved Assembly of Tolypothrix boutellei genome.</title>
        <authorList>
            <person name="Sarangi A.N."/>
            <person name="Mukherjee M."/>
            <person name="Ghosh S."/>
            <person name="Singh D."/>
            <person name="Das A."/>
            <person name="Kant S."/>
            <person name="Prusty A."/>
            <person name="Tripathy S."/>
        </authorList>
    </citation>
    <scope>NUCLEOTIDE SEQUENCE</scope>
    <source>
        <strain evidence="1">VB521301</strain>
    </source>
</reference>
<name>A0A0C1NG76_9CYAN</name>
<protein>
    <recommendedName>
        <fullName evidence="4">PhoD-like phosphatase</fullName>
    </recommendedName>
</protein>
<dbReference type="Proteomes" id="UP000029738">
    <property type="component" value="Unassembled WGS sequence"/>
</dbReference>
<dbReference type="InterPro" id="IPR038607">
    <property type="entry name" value="PhoD-like_sf"/>
</dbReference>
<evidence type="ECO:0000313" key="2">
    <source>
        <dbReference type="EMBL" id="KIE11841.1"/>
    </source>
</evidence>